<protein>
    <recommendedName>
        <fullName evidence="3">DNA-directed DNA polymerase</fullName>
    </recommendedName>
</protein>
<organism evidence="1 2">
    <name type="scientific">Araneus ventricosus</name>
    <name type="common">Orbweaver spider</name>
    <name type="synonym">Epeira ventricosa</name>
    <dbReference type="NCBI Taxonomy" id="182803"/>
    <lineage>
        <taxon>Eukaryota</taxon>
        <taxon>Metazoa</taxon>
        <taxon>Ecdysozoa</taxon>
        <taxon>Arthropoda</taxon>
        <taxon>Chelicerata</taxon>
        <taxon>Arachnida</taxon>
        <taxon>Araneae</taxon>
        <taxon>Araneomorphae</taxon>
        <taxon>Entelegynae</taxon>
        <taxon>Araneoidea</taxon>
        <taxon>Araneidae</taxon>
        <taxon>Araneus</taxon>
    </lineage>
</organism>
<sequence length="388" mass="44096">MTAEKFLSCLIKAIQSGQEIPLDATFIVDVIVIQRPVGGGGKGHYRVINIATDRLRKKSILSIMLEETGLPIVRKAFHKGVANVYEIHDHLFAMMPTKEMVSAIRSDVDILRRCCLEFRTQFLDITGVDPFSNVTIASACMAAYRSKHIQEKTIAGAMVPVNRYLNKRCYSCDCIRWLEYVSSKEGIQIRHSLNGFGEQVIDGKSVYGFCVETNTIYQYQDTSTNIFLAAFTACYPRLKLYSELERLGRAAIYFDTDSIIYQTDGQNDPPTGNFLGDFTDELDGRIITSFVSRGPKNYAYNLNDGTSNCKSKGFCRNFKNSLLLNYETVKEFVCSLDKTAVKSIVNPRKITVEKKKRRVINEEETRKYRLVYDKRVIQSDFSTLPYGF</sequence>
<dbReference type="OrthoDB" id="5871067at2759"/>
<dbReference type="GO" id="GO:0071897">
    <property type="term" value="P:DNA biosynthetic process"/>
    <property type="evidence" value="ECO:0007669"/>
    <property type="project" value="UniProtKB-ARBA"/>
</dbReference>
<dbReference type="PANTHER" id="PTHR33568:SF3">
    <property type="entry name" value="DNA-DIRECTED DNA POLYMERASE"/>
    <property type="match status" value="1"/>
</dbReference>
<dbReference type="PANTHER" id="PTHR33568">
    <property type="entry name" value="DNA POLYMERASE"/>
    <property type="match status" value="1"/>
</dbReference>
<reference evidence="1 2" key="1">
    <citation type="journal article" date="2019" name="Sci. Rep.">
        <title>Orb-weaving spider Araneus ventricosus genome elucidates the spidroin gene catalogue.</title>
        <authorList>
            <person name="Kono N."/>
            <person name="Nakamura H."/>
            <person name="Ohtoshi R."/>
            <person name="Moran D.A.P."/>
            <person name="Shinohara A."/>
            <person name="Yoshida Y."/>
            <person name="Fujiwara M."/>
            <person name="Mori M."/>
            <person name="Tomita M."/>
            <person name="Arakawa K."/>
        </authorList>
    </citation>
    <scope>NUCLEOTIDE SEQUENCE [LARGE SCALE GENOMIC DNA]</scope>
</reference>
<evidence type="ECO:0008006" key="3">
    <source>
        <dbReference type="Google" id="ProtNLM"/>
    </source>
</evidence>
<keyword evidence="2" id="KW-1185">Reference proteome</keyword>
<name>A0A4Y2R7J2_ARAVE</name>
<dbReference type="InterPro" id="IPR043502">
    <property type="entry name" value="DNA/RNA_pol_sf"/>
</dbReference>
<proteinExistence type="predicted"/>
<evidence type="ECO:0000313" key="1">
    <source>
        <dbReference type="EMBL" id="GBN71440.1"/>
    </source>
</evidence>
<dbReference type="Proteomes" id="UP000499080">
    <property type="component" value="Unassembled WGS sequence"/>
</dbReference>
<dbReference type="AlphaFoldDB" id="A0A4Y2R7J2"/>
<gene>
    <name evidence="1" type="ORF">AVEN_57721_1</name>
</gene>
<comment type="caution">
    <text evidence="1">The sequence shown here is derived from an EMBL/GenBank/DDBJ whole genome shotgun (WGS) entry which is preliminary data.</text>
</comment>
<evidence type="ECO:0000313" key="2">
    <source>
        <dbReference type="Proteomes" id="UP000499080"/>
    </source>
</evidence>
<dbReference type="EMBL" id="BGPR01015997">
    <property type="protein sequence ID" value="GBN71440.1"/>
    <property type="molecule type" value="Genomic_DNA"/>
</dbReference>
<accession>A0A4Y2R7J2</accession>
<dbReference type="InterPro" id="IPR023211">
    <property type="entry name" value="DNA_pol_palm_dom_sf"/>
</dbReference>
<dbReference type="SUPFAM" id="SSF56672">
    <property type="entry name" value="DNA/RNA polymerases"/>
    <property type="match status" value="1"/>
</dbReference>
<dbReference type="Gene3D" id="3.90.1600.10">
    <property type="entry name" value="Palm domain of DNA polymerase"/>
    <property type="match status" value="1"/>
</dbReference>